<gene>
    <name evidence="1" type="ORF">HNQ51_002699</name>
</gene>
<evidence type="ECO:0000313" key="1">
    <source>
        <dbReference type="EMBL" id="MBB5205380.1"/>
    </source>
</evidence>
<dbReference type="AlphaFoldDB" id="A0A840SAH4"/>
<sequence length="39" mass="4215">MCTASKVLANHLLNRTRNGMTRLAVISFSASRVTPLRAG</sequence>
<evidence type="ECO:0000313" key="2">
    <source>
        <dbReference type="Proteomes" id="UP000554837"/>
    </source>
</evidence>
<dbReference type="Proteomes" id="UP000554837">
    <property type="component" value="Unassembled WGS sequence"/>
</dbReference>
<comment type="caution">
    <text evidence="1">The sequence shown here is derived from an EMBL/GenBank/DDBJ whole genome shotgun (WGS) entry which is preliminary data.</text>
</comment>
<organism evidence="1 2">
    <name type="scientific">Inhella inkyongensis</name>
    <dbReference type="NCBI Taxonomy" id="392593"/>
    <lineage>
        <taxon>Bacteria</taxon>
        <taxon>Pseudomonadati</taxon>
        <taxon>Pseudomonadota</taxon>
        <taxon>Betaproteobacteria</taxon>
        <taxon>Burkholderiales</taxon>
        <taxon>Sphaerotilaceae</taxon>
        <taxon>Inhella</taxon>
    </lineage>
</organism>
<dbReference type="EMBL" id="JACHHO010000004">
    <property type="protein sequence ID" value="MBB5205380.1"/>
    <property type="molecule type" value="Genomic_DNA"/>
</dbReference>
<accession>A0A840SAH4</accession>
<keyword evidence="2" id="KW-1185">Reference proteome</keyword>
<reference evidence="1 2" key="1">
    <citation type="submission" date="2020-08" db="EMBL/GenBank/DDBJ databases">
        <title>Genomic Encyclopedia of Type Strains, Phase IV (KMG-IV): sequencing the most valuable type-strain genomes for metagenomic binning, comparative biology and taxonomic classification.</title>
        <authorList>
            <person name="Goeker M."/>
        </authorList>
    </citation>
    <scope>NUCLEOTIDE SEQUENCE [LARGE SCALE GENOMIC DNA]</scope>
    <source>
        <strain evidence="1 2">DSM 23958</strain>
    </source>
</reference>
<name>A0A840SAH4_9BURK</name>
<protein>
    <submittedName>
        <fullName evidence="1">Uncharacterized protein</fullName>
    </submittedName>
</protein>
<proteinExistence type="predicted"/>